<evidence type="ECO:0000256" key="1">
    <source>
        <dbReference type="ARBA" id="ARBA00023015"/>
    </source>
</evidence>
<protein>
    <submittedName>
        <fullName evidence="5">MarR family transcriptional regulator</fullName>
    </submittedName>
</protein>
<gene>
    <name evidence="5" type="ORF">NK662_07545</name>
</gene>
<sequence>MDAQLRKQLFLMLRALYICIEEKWSEVGRRYDVTPAQQHVLHVLSTSAKPLPMKEIGRLGCWHASTVTRILRPLQEKGHIVVERDPQSPKHKLVSITESGARLFDGITTDMEQMETFPLDVRHLTEEDIQLCLQYGHSVLHVQKGSAFVQWLQEEEISG</sequence>
<keyword evidence="1" id="KW-0805">Transcription regulation</keyword>
<dbReference type="InterPro" id="IPR036388">
    <property type="entry name" value="WH-like_DNA-bd_sf"/>
</dbReference>
<dbReference type="PANTHER" id="PTHR33164">
    <property type="entry name" value="TRANSCRIPTIONAL REGULATOR, MARR FAMILY"/>
    <property type="match status" value="1"/>
</dbReference>
<feature type="domain" description="HTH marR-type" evidence="4">
    <location>
        <begin position="2"/>
        <end position="141"/>
    </location>
</feature>
<dbReference type="RefSeq" id="WP_254758309.1">
    <property type="nucleotide sequence ID" value="NZ_JANCLT010000003.1"/>
</dbReference>
<keyword evidence="2" id="KW-0238">DNA-binding</keyword>
<dbReference type="SMART" id="SM00347">
    <property type="entry name" value="HTH_MARR"/>
    <property type="match status" value="1"/>
</dbReference>
<dbReference type="Proteomes" id="UP001156102">
    <property type="component" value="Unassembled WGS sequence"/>
</dbReference>
<dbReference type="GO" id="GO:0006950">
    <property type="term" value="P:response to stress"/>
    <property type="evidence" value="ECO:0007669"/>
    <property type="project" value="TreeGrafter"/>
</dbReference>
<dbReference type="InterPro" id="IPR000835">
    <property type="entry name" value="HTH_MarR-typ"/>
</dbReference>
<dbReference type="Pfam" id="PF01047">
    <property type="entry name" value="MarR"/>
    <property type="match status" value="1"/>
</dbReference>
<dbReference type="GO" id="GO:0003700">
    <property type="term" value="F:DNA-binding transcription factor activity"/>
    <property type="evidence" value="ECO:0007669"/>
    <property type="project" value="InterPro"/>
</dbReference>
<dbReference type="GO" id="GO:0003677">
    <property type="term" value="F:DNA binding"/>
    <property type="evidence" value="ECO:0007669"/>
    <property type="project" value="UniProtKB-KW"/>
</dbReference>
<keyword evidence="6" id="KW-1185">Reference proteome</keyword>
<comment type="caution">
    <text evidence="5">The sequence shown here is derived from an EMBL/GenBank/DDBJ whole genome shotgun (WGS) entry which is preliminary data.</text>
</comment>
<dbReference type="PROSITE" id="PS50995">
    <property type="entry name" value="HTH_MARR_2"/>
    <property type="match status" value="1"/>
</dbReference>
<dbReference type="AlphaFoldDB" id="A0AA42BPG3"/>
<accession>A0AA42BPG3</accession>
<dbReference type="SUPFAM" id="SSF46785">
    <property type="entry name" value="Winged helix' DNA-binding domain"/>
    <property type="match status" value="1"/>
</dbReference>
<evidence type="ECO:0000313" key="5">
    <source>
        <dbReference type="EMBL" id="MCP8968396.1"/>
    </source>
</evidence>
<dbReference type="InterPro" id="IPR036390">
    <property type="entry name" value="WH_DNA-bd_sf"/>
</dbReference>
<dbReference type="InterPro" id="IPR039422">
    <property type="entry name" value="MarR/SlyA-like"/>
</dbReference>
<reference evidence="5" key="1">
    <citation type="submission" date="2022-07" db="EMBL/GenBank/DDBJ databases">
        <authorList>
            <person name="Li W.-J."/>
            <person name="Deng Q.-Q."/>
        </authorList>
    </citation>
    <scope>NUCLEOTIDE SEQUENCE</scope>
    <source>
        <strain evidence="5">SYSU M60031</strain>
    </source>
</reference>
<name>A0AA42BPG3_9BACI</name>
<dbReference type="PANTHER" id="PTHR33164:SF56">
    <property type="entry name" value="HTH-TYPE TRANSCRIPTIONAL REGULATOR MHQR"/>
    <property type="match status" value="1"/>
</dbReference>
<evidence type="ECO:0000256" key="3">
    <source>
        <dbReference type="ARBA" id="ARBA00023163"/>
    </source>
</evidence>
<dbReference type="EMBL" id="JANCLT010000003">
    <property type="protein sequence ID" value="MCP8968396.1"/>
    <property type="molecule type" value="Genomic_DNA"/>
</dbReference>
<evidence type="ECO:0000259" key="4">
    <source>
        <dbReference type="PROSITE" id="PS50995"/>
    </source>
</evidence>
<proteinExistence type="predicted"/>
<keyword evidence="3" id="KW-0804">Transcription</keyword>
<organism evidence="5 6">
    <name type="scientific">Ectobacillus ponti</name>
    <dbReference type="NCBI Taxonomy" id="2961894"/>
    <lineage>
        <taxon>Bacteria</taxon>
        <taxon>Bacillati</taxon>
        <taxon>Bacillota</taxon>
        <taxon>Bacilli</taxon>
        <taxon>Bacillales</taxon>
        <taxon>Bacillaceae</taxon>
        <taxon>Ectobacillus</taxon>
    </lineage>
</organism>
<evidence type="ECO:0000256" key="2">
    <source>
        <dbReference type="ARBA" id="ARBA00023125"/>
    </source>
</evidence>
<dbReference type="Gene3D" id="1.10.10.10">
    <property type="entry name" value="Winged helix-like DNA-binding domain superfamily/Winged helix DNA-binding domain"/>
    <property type="match status" value="1"/>
</dbReference>
<evidence type="ECO:0000313" key="6">
    <source>
        <dbReference type="Proteomes" id="UP001156102"/>
    </source>
</evidence>